<dbReference type="EMBL" id="JAVREO010000003">
    <property type="protein sequence ID" value="MDT0265801.1"/>
    <property type="molecule type" value="Genomic_DNA"/>
</dbReference>
<dbReference type="Gene3D" id="3.90.79.10">
    <property type="entry name" value="Nucleoside Triphosphate Pyrophosphohydrolase"/>
    <property type="match status" value="1"/>
</dbReference>
<dbReference type="SUPFAM" id="SSF55811">
    <property type="entry name" value="Nudix"/>
    <property type="match status" value="1"/>
</dbReference>
<evidence type="ECO:0000313" key="3">
    <source>
        <dbReference type="Proteomes" id="UP001183410"/>
    </source>
</evidence>
<dbReference type="Proteomes" id="UP001183410">
    <property type="component" value="Unassembled WGS sequence"/>
</dbReference>
<dbReference type="InterPro" id="IPR000086">
    <property type="entry name" value="NUDIX_hydrolase_dom"/>
</dbReference>
<dbReference type="InterPro" id="IPR015797">
    <property type="entry name" value="NUDIX_hydrolase-like_dom_sf"/>
</dbReference>
<accession>A0ABU2JLE0</accession>
<evidence type="ECO:0000313" key="2">
    <source>
        <dbReference type="EMBL" id="MDT0265801.1"/>
    </source>
</evidence>
<organism evidence="2 3">
    <name type="scientific">Streptomyces chisholmiae</name>
    <dbReference type="NCBI Taxonomy" id="3075540"/>
    <lineage>
        <taxon>Bacteria</taxon>
        <taxon>Bacillati</taxon>
        <taxon>Actinomycetota</taxon>
        <taxon>Actinomycetes</taxon>
        <taxon>Kitasatosporales</taxon>
        <taxon>Streptomycetaceae</taxon>
        <taxon>Streptomyces</taxon>
    </lineage>
</organism>
<dbReference type="RefSeq" id="WP_311665515.1">
    <property type="nucleotide sequence ID" value="NZ_JAVREO010000003.1"/>
</dbReference>
<comment type="caution">
    <text evidence="2">The sequence shown here is derived from an EMBL/GenBank/DDBJ whole genome shotgun (WGS) entry which is preliminary data.</text>
</comment>
<protein>
    <submittedName>
        <fullName evidence="2">NUDIX domain-containing protein</fullName>
    </submittedName>
</protein>
<reference evidence="3" key="1">
    <citation type="submission" date="2023-07" db="EMBL/GenBank/DDBJ databases">
        <title>30 novel species of actinomycetes from the DSMZ collection.</title>
        <authorList>
            <person name="Nouioui I."/>
        </authorList>
    </citation>
    <scope>NUCLEOTIDE SEQUENCE [LARGE SCALE GENOMIC DNA]</scope>
    <source>
        <strain evidence="3">DSM 44915</strain>
    </source>
</reference>
<sequence>MTLPVSFHILATTRCNHALMVRGEKPDGSGEGWVLPHGTVPAGQCPITTAREHLMASTGYDRALTEVLAVSTTTDQRGHVTGLTYVLDGEVLPEVPSHDPSPRAGWVPLRELHEPPGLYQYAIISAGRRHALPLLINHDRPEAAFH</sequence>
<evidence type="ECO:0000259" key="1">
    <source>
        <dbReference type="Pfam" id="PF00293"/>
    </source>
</evidence>
<gene>
    <name evidence="2" type="ORF">RM844_05800</name>
</gene>
<name>A0ABU2JLE0_9ACTN</name>
<dbReference type="Pfam" id="PF00293">
    <property type="entry name" value="NUDIX"/>
    <property type="match status" value="1"/>
</dbReference>
<keyword evidence="3" id="KW-1185">Reference proteome</keyword>
<proteinExistence type="predicted"/>
<feature type="domain" description="Nudix hydrolase" evidence="1">
    <location>
        <begin position="5"/>
        <end position="115"/>
    </location>
</feature>